<evidence type="ECO:0000256" key="4">
    <source>
        <dbReference type="ARBA" id="ARBA00023239"/>
    </source>
</evidence>
<accession>A0A178MYK2</accession>
<dbReference type="InterPro" id="IPR012480">
    <property type="entry name" value="Hepar_II_III_C"/>
</dbReference>
<keyword evidence="2" id="KW-0732">Signal</keyword>
<proteinExistence type="predicted"/>
<gene>
    <name evidence="6" type="ORF">A6A05_00265</name>
</gene>
<dbReference type="STRING" id="1437059.A6A05_00265"/>
<dbReference type="Gene3D" id="1.50.10.100">
    <property type="entry name" value="Chondroitin AC/alginate lyase"/>
    <property type="match status" value="1"/>
</dbReference>
<keyword evidence="4" id="KW-0456">Lyase</keyword>
<evidence type="ECO:0000256" key="1">
    <source>
        <dbReference type="ARBA" id="ARBA00004418"/>
    </source>
</evidence>
<dbReference type="PANTHER" id="PTHR39210">
    <property type="entry name" value="HEPARIN-SULFATE LYASE"/>
    <property type="match status" value="1"/>
</dbReference>
<dbReference type="GO" id="GO:0042597">
    <property type="term" value="C:periplasmic space"/>
    <property type="evidence" value="ECO:0007669"/>
    <property type="project" value="UniProtKB-SubCell"/>
</dbReference>
<comment type="caution">
    <text evidence="6">The sequence shown here is derived from an EMBL/GenBank/DDBJ whole genome shotgun (WGS) entry which is preliminary data.</text>
</comment>
<evidence type="ECO:0000256" key="3">
    <source>
        <dbReference type="ARBA" id="ARBA00022764"/>
    </source>
</evidence>
<name>A0A178MYK2_9PROT</name>
<protein>
    <recommendedName>
        <fullName evidence="5">Heparinase II/III-like C-terminal domain-containing protein</fullName>
    </recommendedName>
</protein>
<evidence type="ECO:0000259" key="5">
    <source>
        <dbReference type="Pfam" id="PF07940"/>
    </source>
</evidence>
<dbReference type="Proteomes" id="UP000078543">
    <property type="component" value="Unassembled WGS sequence"/>
</dbReference>
<dbReference type="InterPro" id="IPR008929">
    <property type="entry name" value="Chondroitin_lyas"/>
</dbReference>
<dbReference type="Pfam" id="PF07940">
    <property type="entry name" value="Hepar_II_III_C"/>
    <property type="match status" value="1"/>
</dbReference>
<feature type="domain" description="Heparinase II/III-like C-terminal" evidence="5">
    <location>
        <begin position="344"/>
        <end position="496"/>
    </location>
</feature>
<comment type="subcellular location">
    <subcellularLocation>
        <location evidence="1">Periplasm</location>
    </subcellularLocation>
</comment>
<reference evidence="6 7" key="1">
    <citation type="submission" date="2016-04" db="EMBL/GenBank/DDBJ databases">
        <title>Draft genome sequence of freshwater magnetotactic bacteria Magnetospirillum marisnigri SP-1 and Magnetospirillum moscoviense BB-1.</title>
        <authorList>
            <person name="Koziaeva V."/>
            <person name="Dziuba M.V."/>
            <person name="Ivanov T.M."/>
            <person name="Kuznetsov B."/>
            <person name="Grouzdev D.S."/>
        </authorList>
    </citation>
    <scope>NUCLEOTIDE SEQUENCE [LARGE SCALE GENOMIC DNA]</scope>
    <source>
        <strain evidence="6 7">BB-1</strain>
    </source>
</reference>
<evidence type="ECO:0000313" key="7">
    <source>
        <dbReference type="Proteomes" id="UP000078543"/>
    </source>
</evidence>
<dbReference type="RefSeq" id="WP_068498069.1">
    <property type="nucleotide sequence ID" value="NZ_LWQU01000104.1"/>
</dbReference>
<evidence type="ECO:0000313" key="6">
    <source>
        <dbReference type="EMBL" id="OAN55028.1"/>
    </source>
</evidence>
<dbReference type="SUPFAM" id="SSF48230">
    <property type="entry name" value="Chondroitin AC/alginate lyase"/>
    <property type="match status" value="1"/>
</dbReference>
<dbReference type="AlphaFoldDB" id="A0A178MYK2"/>
<evidence type="ECO:0000256" key="2">
    <source>
        <dbReference type="ARBA" id="ARBA00022729"/>
    </source>
</evidence>
<keyword evidence="7" id="KW-1185">Reference proteome</keyword>
<keyword evidence="3" id="KW-0574">Periplasm</keyword>
<sequence length="564" mass="61034">MIGALVRKARQLVGDPALRRYLLERAVGRAAAAARFVPGRPPYLADLALPLPSRLAPFAELPAMPPTAPLTLSLPGACVTLSPQAPGALFDQDFPDIETRLAVHRFAWLPVQAEGLDPAWVCALWQEWRSRFGSPGPGWDWHPYTAAERLINLLDFARRSGGLPGPVADTVAVLAAHGPAIAARLEYSGDHYTGNHLSNNGRGLFLLGCALGWDRCAELGGEILLAEAGRIFTPSGLLREESSHYHLLLARNYISAWLAARRSGRPESEALAAIAARALTAAAIYALPGGFPLVGDISPDCPPAFLVGLLPGGTGGWLALLTDDERRDLAALARPALGDPLADGWARADRGDWALLVHAAPQGWPFIPGHGHHDLGGFELHWRGLPLIVDPGRGAYGDDGEAALYRSAAVHNGLTIDGADPTAANRPYYGDDFRRREGGEPPVLRRRPDGIDLVHGAFRRQGVRRCERNWTVTDMAAIIDDRIDGRGRHRLARTLTTPWPVRIDDDVAVIETPRGAVRLVVDGAVLLRPVTRWIAYGQGEAATRIVVEDVRALPWSWRIILEAV</sequence>
<dbReference type="GO" id="GO:0016829">
    <property type="term" value="F:lyase activity"/>
    <property type="evidence" value="ECO:0007669"/>
    <property type="project" value="UniProtKB-KW"/>
</dbReference>
<dbReference type="PANTHER" id="PTHR39210:SF1">
    <property type="entry name" value="HEPARIN-SULFATE LYASE"/>
    <property type="match status" value="1"/>
</dbReference>
<dbReference type="Gene3D" id="2.70.98.70">
    <property type="match status" value="1"/>
</dbReference>
<organism evidence="6 7">
    <name type="scientific">Magnetospirillum moscoviense</name>
    <dbReference type="NCBI Taxonomy" id="1437059"/>
    <lineage>
        <taxon>Bacteria</taxon>
        <taxon>Pseudomonadati</taxon>
        <taxon>Pseudomonadota</taxon>
        <taxon>Alphaproteobacteria</taxon>
        <taxon>Rhodospirillales</taxon>
        <taxon>Rhodospirillaceae</taxon>
        <taxon>Magnetospirillum</taxon>
    </lineage>
</organism>
<dbReference type="EMBL" id="LWQU01000104">
    <property type="protein sequence ID" value="OAN55028.1"/>
    <property type="molecule type" value="Genomic_DNA"/>
</dbReference>